<dbReference type="AlphaFoldDB" id="A0A210QIL7"/>
<protein>
    <submittedName>
        <fullName evidence="2">Uncharacterized protein</fullName>
    </submittedName>
</protein>
<evidence type="ECO:0000313" key="3">
    <source>
        <dbReference type="Proteomes" id="UP000242188"/>
    </source>
</evidence>
<sequence>MKDTETRARSAPVKSIGKLAKEAHGYETMEKFQRHDRLIFPGEKRRESTASVLVELTTPKQTRPKSASRRQFSNEDLEDYLDVQKKVTRDEMDDIVSRLSRPTYISSVRVTSANVRRVCIEEQNVKKKVTIQPAASRRQLDPNRFQGSRKVSRQRMDDMVSRLSQTSKRHAQPSIQERQEVNRKAGSLCSYRWMGIQNC</sequence>
<comment type="caution">
    <text evidence="2">The sequence shown here is derived from an EMBL/GenBank/DDBJ whole genome shotgun (WGS) entry which is preliminary data.</text>
</comment>
<feature type="region of interest" description="Disordered" evidence="1">
    <location>
        <begin position="50"/>
        <end position="72"/>
    </location>
</feature>
<proteinExistence type="predicted"/>
<dbReference type="Proteomes" id="UP000242188">
    <property type="component" value="Unassembled WGS sequence"/>
</dbReference>
<dbReference type="EMBL" id="NEDP02003487">
    <property type="protein sequence ID" value="OWF48587.1"/>
    <property type="molecule type" value="Genomic_DNA"/>
</dbReference>
<gene>
    <name evidence="2" type="ORF">KP79_PYT04510</name>
</gene>
<evidence type="ECO:0000256" key="1">
    <source>
        <dbReference type="SAM" id="MobiDB-lite"/>
    </source>
</evidence>
<evidence type="ECO:0000313" key="2">
    <source>
        <dbReference type="EMBL" id="OWF48587.1"/>
    </source>
</evidence>
<accession>A0A210QIL7</accession>
<feature type="region of interest" description="Disordered" evidence="1">
    <location>
        <begin position="143"/>
        <end position="179"/>
    </location>
</feature>
<reference evidence="2 3" key="1">
    <citation type="journal article" date="2017" name="Nat. Ecol. Evol.">
        <title>Scallop genome provides insights into evolution of bilaterian karyotype and development.</title>
        <authorList>
            <person name="Wang S."/>
            <person name="Zhang J."/>
            <person name="Jiao W."/>
            <person name="Li J."/>
            <person name="Xun X."/>
            <person name="Sun Y."/>
            <person name="Guo X."/>
            <person name="Huan P."/>
            <person name="Dong B."/>
            <person name="Zhang L."/>
            <person name="Hu X."/>
            <person name="Sun X."/>
            <person name="Wang J."/>
            <person name="Zhao C."/>
            <person name="Wang Y."/>
            <person name="Wang D."/>
            <person name="Huang X."/>
            <person name="Wang R."/>
            <person name="Lv J."/>
            <person name="Li Y."/>
            <person name="Zhang Z."/>
            <person name="Liu B."/>
            <person name="Lu W."/>
            <person name="Hui Y."/>
            <person name="Liang J."/>
            <person name="Zhou Z."/>
            <person name="Hou R."/>
            <person name="Li X."/>
            <person name="Liu Y."/>
            <person name="Li H."/>
            <person name="Ning X."/>
            <person name="Lin Y."/>
            <person name="Zhao L."/>
            <person name="Xing Q."/>
            <person name="Dou J."/>
            <person name="Li Y."/>
            <person name="Mao J."/>
            <person name="Guo H."/>
            <person name="Dou H."/>
            <person name="Li T."/>
            <person name="Mu C."/>
            <person name="Jiang W."/>
            <person name="Fu Q."/>
            <person name="Fu X."/>
            <person name="Miao Y."/>
            <person name="Liu J."/>
            <person name="Yu Q."/>
            <person name="Li R."/>
            <person name="Liao H."/>
            <person name="Li X."/>
            <person name="Kong Y."/>
            <person name="Jiang Z."/>
            <person name="Chourrout D."/>
            <person name="Li R."/>
            <person name="Bao Z."/>
        </authorList>
    </citation>
    <scope>NUCLEOTIDE SEQUENCE [LARGE SCALE GENOMIC DNA]</scope>
    <source>
        <strain evidence="2 3">PY_sf001</strain>
    </source>
</reference>
<name>A0A210QIL7_MIZYE</name>
<keyword evidence="3" id="KW-1185">Reference proteome</keyword>
<organism evidence="2 3">
    <name type="scientific">Mizuhopecten yessoensis</name>
    <name type="common">Japanese scallop</name>
    <name type="synonym">Patinopecten yessoensis</name>
    <dbReference type="NCBI Taxonomy" id="6573"/>
    <lineage>
        <taxon>Eukaryota</taxon>
        <taxon>Metazoa</taxon>
        <taxon>Spiralia</taxon>
        <taxon>Lophotrochozoa</taxon>
        <taxon>Mollusca</taxon>
        <taxon>Bivalvia</taxon>
        <taxon>Autobranchia</taxon>
        <taxon>Pteriomorphia</taxon>
        <taxon>Pectinida</taxon>
        <taxon>Pectinoidea</taxon>
        <taxon>Pectinidae</taxon>
        <taxon>Mizuhopecten</taxon>
    </lineage>
</organism>